<proteinExistence type="predicted"/>
<gene>
    <name evidence="1" type="ORF">EJD97_001926</name>
</gene>
<protein>
    <submittedName>
        <fullName evidence="1">Uncharacterized protein</fullName>
    </submittedName>
</protein>
<sequence length="116" mass="12993">RRCCLILADAKSRTTDAHKTQTMSPINAHKPQEMHASLCVCCLSLAYVSWSMHAGSIKCRLADTLRPRLMLPSRRACSKSDACMPWLIVHVVGRRHLPHKDMARPCMQAFANVASH</sequence>
<dbReference type="AlphaFoldDB" id="A0A6N2C442"/>
<dbReference type="EMBL" id="RXGB01001218">
    <property type="protein sequence ID" value="TMW99811.1"/>
    <property type="molecule type" value="Genomic_DNA"/>
</dbReference>
<accession>A0A6N2C442</accession>
<name>A0A6N2C442_SOLCI</name>
<feature type="non-terminal residue" evidence="1">
    <location>
        <position position="1"/>
    </location>
</feature>
<evidence type="ECO:0000313" key="1">
    <source>
        <dbReference type="EMBL" id="TMW99811.1"/>
    </source>
</evidence>
<reference evidence="1" key="1">
    <citation type="submission" date="2019-05" db="EMBL/GenBank/DDBJ databases">
        <title>The de novo reference genome and transcriptome assemblies of the wild tomato species Solanum chilense.</title>
        <authorList>
            <person name="Stam R."/>
            <person name="Nosenko T."/>
            <person name="Hoerger A.C."/>
            <person name="Stephan W."/>
            <person name="Seidel M.A."/>
            <person name="Kuhn J.M.M."/>
            <person name="Haberer G."/>
            <person name="Tellier A."/>
        </authorList>
    </citation>
    <scope>NUCLEOTIDE SEQUENCE</scope>
    <source>
        <tissue evidence="1">Mature leaves</tissue>
    </source>
</reference>
<organism evidence="1">
    <name type="scientific">Solanum chilense</name>
    <name type="common">Tomato</name>
    <name type="synonym">Lycopersicon chilense</name>
    <dbReference type="NCBI Taxonomy" id="4083"/>
    <lineage>
        <taxon>Eukaryota</taxon>
        <taxon>Viridiplantae</taxon>
        <taxon>Streptophyta</taxon>
        <taxon>Embryophyta</taxon>
        <taxon>Tracheophyta</taxon>
        <taxon>Spermatophyta</taxon>
        <taxon>Magnoliopsida</taxon>
        <taxon>eudicotyledons</taxon>
        <taxon>Gunneridae</taxon>
        <taxon>Pentapetalae</taxon>
        <taxon>asterids</taxon>
        <taxon>lamiids</taxon>
        <taxon>Solanales</taxon>
        <taxon>Solanaceae</taxon>
        <taxon>Solanoideae</taxon>
        <taxon>Solaneae</taxon>
        <taxon>Solanum</taxon>
        <taxon>Solanum subgen. Lycopersicon</taxon>
    </lineage>
</organism>
<comment type="caution">
    <text evidence="1">The sequence shown here is derived from an EMBL/GenBank/DDBJ whole genome shotgun (WGS) entry which is preliminary data.</text>
</comment>